<accession>A0A383CVE9</accession>
<proteinExistence type="predicted"/>
<dbReference type="EMBL" id="UINC01212115">
    <property type="protein sequence ID" value="SVE36297.1"/>
    <property type="molecule type" value="Genomic_DNA"/>
</dbReference>
<evidence type="ECO:0000313" key="1">
    <source>
        <dbReference type="EMBL" id="SVE36297.1"/>
    </source>
</evidence>
<organism evidence="1">
    <name type="scientific">marine metagenome</name>
    <dbReference type="NCBI Taxonomy" id="408172"/>
    <lineage>
        <taxon>unclassified sequences</taxon>
        <taxon>metagenomes</taxon>
        <taxon>ecological metagenomes</taxon>
    </lineage>
</organism>
<feature type="non-terminal residue" evidence="1">
    <location>
        <position position="125"/>
    </location>
</feature>
<name>A0A383CVE9_9ZZZZ</name>
<reference evidence="1" key="1">
    <citation type="submission" date="2018-05" db="EMBL/GenBank/DDBJ databases">
        <authorList>
            <person name="Lanie J.A."/>
            <person name="Ng W.-L."/>
            <person name="Kazmierczak K.M."/>
            <person name="Andrzejewski T.M."/>
            <person name="Davidsen T.M."/>
            <person name="Wayne K.J."/>
            <person name="Tettelin H."/>
            <person name="Glass J.I."/>
            <person name="Rusch D."/>
            <person name="Podicherti R."/>
            <person name="Tsui H.-C.T."/>
            <person name="Winkler M.E."/>
        </authorList>
    </citation>
    <scope>NUCLEOTIDE SEQUENCE</scope>
</reference>
<gene>
    <name evidence="1" type="ORF">METZ01_LOCUS489151</name>
</gene>
<protein>
    <submittedName>
        <fullName evidence="1">Uncharacterized protein</fullName>
    </submittedName>
</protein>
<dbReference type="AlphaFoldDB" id="A0A383CVE9"/>
<sequence length="125" mass="14235">MGRSVNSFTSYVGHALEINTDKVDLPEKDLWTAVLCRAALDAFKGPPKLDMRSKFNITHKNLYDFNRDQARHFFLQGGSHFNEVCEMAGRNPAYVKAKAKKLILKLNGWNVDVPITSHYRQGPKK</sequence>